<protein>
    <submittedName>
        <fullName evidence="1">Uncharacterized protein</fullName>
    </submittedName>
</protein>
<dbReference type="VEuPathDB" id="FungiDB:PYU1_G013167"/>
<evidence type="ECO:0000313" key="1">
    <source>
        <dbReference type="EnsemblProtists" id="PYU1_T013194"/>
    </source>
</evidence>
<reference evidence="2" key="1">
    <citation type="journal article" date="2010" name="Genome Biol.">
        <title>Genome sequence of the necrotrophic plant pathogen Pythium ultimum reveals original pathogenicity mechanisms and effector repertoire.</title>
        <authorList>
            <person name="Levesque C.A."/>
            <person name="Brouwer H."/>
            <person name="Cano L."/>
            <person name="Hamilton J.P."/>
            <person name="Holt C."/>
            <person name="Huitema E."/>
            <person name="Raffaele S."/>
            <person name="Robideau G.P."/>
            <person name="Thines M."/>
            <person name="Win J."/>
            <person name="Zerillo M.M."/>
            <person name="Beakes G.W."/>
            <person name="Boore J.L."/>
            <person name="Busam D."/>
            <person name="Dumas B."/>
            <person name="Ferriera S."/>
            <person name="Fuerstenberg S.I."/>
            <person name="Gachon C.M."/>
            <person name="Gaulin E."/>
            <person name="Govers F."/>
            <person name="Grenville-Briggs L."/>
            <person name="Horner N."/>
            <person name="Hostetler J."/>
            <person name="Jiang R.H."/>
            <person name="Johnson J."/>
            <person name="Krajaejun T."/>
            <person name="Lin H."/>
            <person name="Meijer H.J."/>
            <person name="Moore B."/>
            <person name="Morris P."/>
            <person name="Phuntmart V."/>
            <person name="Puiu D."/>
            <person name="Shetty J."/>
            <person name="Stajich J.E."/>
            <person name="Tripathy S."/>
            <person name="Wawra S."/>
            <person name="van West P."/>
            <person name="Whitty B.R."/>
            <person name="Coutinho P.M."/>
            <person name="Henrissat B."/>
            <person name="Martin F."/>
            <person name="Thomas P.D."/>
            <person name="Tyler B.M."/>
            <person name="De Vries R.P."/>
            <person name="Kamoun S."/>
            <person name="Yandell M."/>
            <person name="Tisserat N."/>
            <person name="Buell C.R."/>
        </authorList>
    </citation>
    <scope>NUCLEOTIDE SEQUENCE</scope>
    <source>
        <strain evidence="2">DAOM:BR144</strain>
    </source>
</reference>
<keyword evidence="2" id="KW-1185">Reference proteome</keyword>
<dbReference type="STRING" id="431595.K3X7J5"/>
<accession>K3X7J5</accession>
<dbReference type="HOGENOM" id="CLU_1880923_0_0_1"/>
<dbReference type="EnsemblProtists" id="PYU1_T013194">
    <property type="protein sequence ID" value="PYU1_T013194"/>
    <property type="gene ID" value="PYU1_G013167"/>
</dbReference>
<evidence type="ECO:0000313" key="2">
    <source>
        <dbReference type="Proteomes" id="UP000019132"/>
    </source>
</evidence>
<organism evidence="1 2">
    <name type="scientific">Globisporangium ultimum (strain ATCC 200006 / CBS 805.95 / DAOM BR144)</name>
    <name type="common">Pythium ultimum</name>
    <dbReference type="NCBI Taxonomy" id="431595"/>
    <lineage>
        <taxon>Eukaryota</taxon>
        <taxon>Sar</taxon>
        <taxon>Stramenopiles</taxon>
        <taxon>Oomycota</taxon>
        <taxon>Peronosporomycetes</taxon>
        <taxon>Pythiales</taxon>
        <taxon>Pythiaceae</taxon>
        <taxon>Globisporangium</taxon>
    </lineage>
</organism>
<reference evidence="1" key="3">
    <citation type="submission" date="2015-02" db="UniProtKB">
        <authorList>
            <consortium name="EnsemblProtists"/>
        </authorList>
    </citation>
    <scope>IDENTIFICATION</scope>
    <source>
        <strain evidence="1">DAOM BR144</strain>
    </source>
</reference>
<dbReference type="EMBL" id="GL376577">
    <property type="status" value="NOT_ANNOTATED_CDS"/>
    <property type="molecule type" value="Genomic_DNA"/>
</dbReference>
<dbReference type="InParanoid" id="K3X7J5"/>
<reference evidence="2" key="2">
    <citation type="submission" date="2010-04" db="EMBL/GenBank/DDBJ databases">
        <authorList>
            <person name="Buell R."/>
            <person name="Hamilton J."/>
            <person name="Hostetler J."/>
        </authorList>
    </citation>
    <scope>NUCLEOTIDE SEQUENCE [LARGE SCALE GENOMIC DNA]</scope>
    <source>
        <strain evidence="2">DAOM:BR144</strain>
    </source>
</reference>
<dbReference type="Proteomes" id="UP000019132">
    <property type="component" value="Unassembled WGS sequence"/>
</dbReference>
<sequence>YDGAFATAHVTETEAGTCTLEPYTLSFDCSGICDEYSPCIKSIPSTTDTTTAAPDTSSFCNYKCFQISKDSPTDYHTFQFLIPYIPSAGNNEFAGSDEDDAAPYASESNDILKKIEQLQLPQATTTVYVLQYLALS</sequence>
<dbReference type="AlphaFoldDB" id="K3X7J5"/>
<proteinExistence type="predicted"/>
<name>K3X7J5_GLOUD</name>